<dbReference type="InterPro" id="IPR001365">
    <property type="entry name" value="A_deaminase_dom"/>
</dbReference>
<comment type="cofactor">
    <cofactor evidence="1">
        <name>Zn(2+)</name>
        <dbReference type="ChEBI" id="CHEBI:29105"/>
    </cofactor>
</comment>
<comment type="caution">
    <text evidence="11">The sequence shown here is derived from an EMBL/GenBank/DDBJ whole genome shotgun (WGS) entry which is preliminary data.</text>
</comment>
<sequence length="558" mass="63401">MDPFMDPLINAHDDVNAYRVARARLLDSERASAFDARCRARASPVEMRANRVLAAVRRRDETDVYGAAKPRLGHGGQTHRRFAGDRFLSSLDLIRGTALMDVARRLPKGGHLHVHFNACLPPRVLLDMAKTMDRMFVTSDVALVPDDDYASFHRCQLQFSILGPGEELEGDVFAPDYVPRRTMSFARFIEAFPRHYPHASPDRWLEKKLVFSPEEAYGPLQTSEGAWDMFNGRTRMMKGLFNYESAYRRYTRLFLDDLVRDGILYAEIRPNFMSSNQLYRDDGSGLIDNKGIMRIIIDVVTAFRADLDAHDRRFAGLKVIYCTPRVFSPRDIEAALDECLVFKKLWPEWIAGFDLVGEESKGRPLKHFAAEFLAFKRKCADQGLEIPFLFHCGETLEVGTDTDENLVDALLLGAKRIGHGFALPRHPLVMQRMKDQGVCLELCPISNEVLGLTPRIAGHALYTLLANDVHCTVNSDNGALFRSTLSHDFYQVMVGKADFDLFGWKQLALWSIHHACLDASERETVMSRWEAQWDEFLAWLLERYGDWADGVGDEGNEA</sequence>
<dbReference type="GO" id="GO:0004000">
    <property type="term" value="F:adenosine deaminase activity"/>
    <property type="evidence" value="ECO:0007669"/>
    <property type="project" value="TreeGrafter"/>
</dbReference>
<evidence type="ECO:0000259" key="10">
    <source>
        <dbReference type="Pfam" id="PF00962"/>
    </source>
</evidence>
<evidence type="ECO:0000313" key="11">
    <source>
        <dbReference type="EMBL" id="PHH71071.1"/>
    </source>
</evidence>
<keyword evidence="12" id="KW-1185">Reference proteome</keyword>
<keyword evidence="5" id="KW-0964">Secreted</keyword>
<gene>
    <name evidence="11" type="ORF">CDD80_5543</name>
</gene>
<evidence type="ECO:0000256" key="5">
    <source>
        <dbReference type="ARBA" id="ARBA00022525"/>
    </source>
</evidence>
<dbReference type="EC" id="3.5.4.4" evidence="4"/>
<comment type="similarity">
    <text evidence="3">Belongs to the metallo-dependent hydrolases superfamily. Adenosine and AMP deaminases family. ADGF subfamily.</text>
</comment>
<evidence type="ECO:0000256" key="1">
    <source>
        <dbReference type="ARBA" id="ARBA00001947"/>
    </source>
</evidence>
<dbReference type="PANTHER" id="PTHR11409">
    <property type="entry name" value="ADENOSINE DEAMINASE"/>
    <property type="match status" value="1"/>
</dbReference>
<protein>
    <recommendedName>
        <fullName evidence="4">adenosine deaminase</fullName>
        <ecNumber evidence="4">3.5.4.4</ecNumber>
    </recommendedName>
</protein>
<dbReference type="STRING" id="2004952.A0A2C5YVY3"/>
<evidence type="ECO:0000256" key="7">
    <source>
        <dbReference type="ARBA" id="ARBA00022729"/>
    </source>
</evidence>
<dbReference type="AlphaFoldDB" id="A0A2C5YVY3"/>
<dbReference type="Proteomes" id="UP000226431">
    <property type="component" value="Unassembled WGS sequence"/>
</dbReference>
<keyword evidence="8" id="KW-0378">Hydrolase</keyword>
<accession>A0A2C5YVY3</accession>
<proteinExistence type="inferred from homology"/>
<comment type="subcellular location">
    <subcellularLocation>
        <location evidence="2">Secreted</location>
    </subcellularLocation>
</comment>
<dbReference type="FunFam" id="3.20.20.140:FF:000017">
    <property type="entry name" value="Adenosine deaminase 2"/>
    <property type="match status" value="1"/>
</dbReference>
<dbReference type="GO" id="GO:0006154">
    <property type="term" value="P:adenosine catabolic process"/>
    <property type="evidence" value="ECO:0007669"/>
    <property type="project" value="TreeGrafter"/>
</dbReference>
<evidence type="ECO:0000256" key="8">
    <source>
        <dbReference type="ARBA" id="ARBA00022801"/>
    </source>
</evidence>
<dbReference type="PANTHER" id="PTHR11409:SF37">
    <property type="entry name" value="ADENOSINE DEAMINASE DOMAIN-CONTAINING PROTEIN"/>
    <property type="match status" value="1"/>
</dbReference>
<dbReference type="InterPro" id="IPR006330">
    <property type="entry name" value="Ado/ade_deaminase"/>
</dbReference>
<dbReference type="Pfam" id="PF00962">
    <property type="entry name" value="A_deaminase"/>
    <property type="match status" value="1"/>
</dbReference>
<keyword evidence="6" id="KW-0479">Metal-binding</keyword>
<name>A0A2C5YVY3_9HYPO</name>
<evidence type="ECO:0000256" key="2">
    <source>
        <dbReference type="ARBA" id="ARBA00004613"/>
    </source>
</evidence>
<evidence type="ECO:0000256" key="9">
    <source>
        <dbReference type="ARBA" id="ARBA00047764"/>
    </source>
</evidence>
<dbReference type="EMBL" id="NJES01000553">
    <property type="protein sequence ID" value="PHH71071.1"/>
    <property type="molecule type" value="Genomic_DNA"/>
</dbReference>
<keyword evidence="7" id="KW-0732">Signal</keyword>
<dbReference type="GO" id="GO:0005576">
    <property type="term" value="C:extracellular region"/>
    <property type="evidence" value="ECO:0007669"/>
    <property type="project" value="UniProtKB-SubCell"/>
</dbReference>
<evidence type="ECO:0000256" key="6">
    <source>
        <dbReference type="ARBA" id="ARBA00022723"/>
    </source>
</evidence>
<dbReference type="GO" id="GO:0046872">
    <property type="term" value="F:metal ion binding"/>
    <property type="evidence" value="ECO:0007669"/>
    <property type="project" value="UniProtKB-KW"/>
</dbReference>
<comment type="catalytic activity">
    <reaction evidence="9">
        <text>adenosine + H2O + H(+) = inosine + NH4(+)</text>
        <dbReference type="Rhea" id="RHEA:24408"/>
        <dbReference type="ChEBI" id="CHEBI:15377"/>
        <dbReference type="ChEBI" id="CHEBI:15378"/>
        <dbReference type="ChEBI" id="CHEBI:16335"/>
        <dbReference type="ChEBI" id="CHEBI:17596"/>
        <dbReference type="ChEBI" id="CHEBI:28938"/>
        <dbReference type="EC" id="3.5.4.4"/>
    </reaction>
</comment>
<dbReference type="Gene3D" id="3.20.20.140">
    <property type="entry name" value="Metal-dependent hydrolases"/>
    <property type="match status" value="1"/>
</dbReference>
<dbReference type="GO" id="GO:0046103">
    <property type="term" value="P:inosine biosynthetic process"/>
    <property type="evidence" value="ECO:0007669"/>
    <property type="project" value="TreeGrafter"/>
</dbReference>
<evidence type="ECO:0000313" key="12">
    <source>
        <dbReference type="Proteomes" id="UP000226431"/>
    </source>
</evidence>
<evidence type="ECO:0000256" key="3">
    <source>
        <dbReference type="ARBA" id="ARBA00006083"/>
    </source>
</evidence>
<organism evidence="11 12">
    <name type="scientific">Ophiocordyceps camponoti-rufipedis</name>
    <dbReference type="NCBI Taxonomy" id="2004952"/>
    <lineage>
        <taxon>Eukaryota</taxon>
        <taxon>Fungi</taxon>
        <taxon>Dikarya</taxon>
        <taxon>Ascomycota</taxon>
        <taxon>Pezizomycotina</taxon>
        <taxon>Sordariomycetes</taxon>
        <taxon>Hypocreomycetidae</taxon>
        <taxon>Hypocreales</taxon>
        <taxon>Ophiocordycipitaceae</taxon>
        <taxon>Ophiocordyceps</taxon>
    </lineage>
</organism>
<reference evidence="11 12" key="1">
    <citation type="submission" date="2017-06" db="EMBL/GenBank/DDBJ databases">
        <title>Ant-infecting Ophiocordyceps genomes reveal a high diversity of potential behavioral manipulation genes and a possible major role for enterotoxins.</title>
        <authorList>
            <person name="De Bekker C."/>
            <person name="Evans H.C."/>
            <person name="Brachmann A."/>
            <person name="Hughes D.P."/>
        </authorList>
    </citation>
    <scope>NUCLEOTIDE SEQUENCE [LARGE SCALE GENOMIC DNA]</scope>
    <source>
        <strain evidence="11 12">Map16</strain>
    </source>
</reference>
<feature type="domain" description="Adenosine deaminase" evidence="10">
    <location>
        <begin position="223"/>
        <end position="528"/>
    </location>
</feature>
<dbReference type="OrthoDB" id="7202371at2759"/>
<dbReference type="SUPFAM" id="SSF51556">
    <property type="entry name" value="Metallo-dependent hydrolases"/>
    <property type="match status" value="1"/>
</dbReference>
<evidence type="ECO:0000256" key="4">
    <source>
        <dbReference type="ARBA" id="ARBA00012784"/>
    </source>
</evidence>
<dbReference type="InterPro" id="IPR032466">
    <property type="entry name" value="Metal_Hydrolase"/>
</dbReference>